<feature type="domain" description="Ig-like" evidence="15">
    <location>
        <begin position="1391"/>
        <end position="1480"/>
    </location>
</feature>
<feature type="compositionally biased region" description="Polar residues" evidence="13">
    <location>
        <begin position="1363"/>
        <end position="1373"/>
    </location>
</feature>
<dbReference type="InterPro" id="IPR036179">
    <property type="entry name" value="Ig-like_dom_sf"/>
</dbReference>
<dbReference type="Proteomes" id="UP000504632">
    <property type="component" value="Chromosome 10"/>
</dbReference>
<feature type="region of interest" description="Disordered" evidence="13">
    <location>
        <begin position="1045"/>
        <end position="1132"/>
    </location>
</feature>
<feature type="domain" description="Ig-like" evidence="15">
    <location>
        <begin position="2175"/>
        <end position="2261"/>
    </location>
</feature>
<dbReference type="FunFam" id="2.60.40.10:FF:001433">
    <property type="entry name" value="Matrix remodeling associated 5"/>
    <property type="match status" value="1"/>
</dbReference>
<evidence type="ECO:0000256" key="5">
    <source>
        <dbReference type="ARBA" id="ARBA00022692"/>
    </source>
</evidence>
<evidence type="ECO:0000313" key="16">
    <source>
        <dbReference type="Proteomes" id="UP000504632"/>
    </source>
</evidence>
<dbReference type="RefSeq" id="XP_030642448.1">
    <property type="nucleotide sequence ID" value="XM_030786588.1"/>
</dbReference>
<sequence>MGLRESLILMLALLAILPDDCHSCPHPCACYLPTEVHCTFRSLVTVPAAIPKQVERMNLGFNTINRITETSFAGLRKLELLMMHGNDIHKVPNGAFRDLMSLQVLKMSYNKVKVITGHTLLGLTSLVRLHLDHNRLEFIHPDAFKGMTSLRLLHLEGNHLQKLHPATFCTFSLLQHFHISTLRHLYLSENLLTTLPKDLLWSMPQLESLYLHGNPWNCDCNMNWFREWSAQHLEVMKCKKDRSYARGQLCPMCASPRLLRKKDILDLRELICTSPVISTPEKERASEDNLSELLTLEEFKQPFGNLTLNLSDEHGNKVDLVCRILEPRESTKVSWNITKAQQILTNATFSFDLECPINRENYESLWRLIAYYSEVPVHLEREIMLRKEPELSYRYRQDIGRDAYYYTGVRANIQSHPSWLMQSFVNIQLNRPYSTSRIVRLILSTQMSSTIDTELIRRQRRPWVMIEYNNKTQTVFSSMVGGLIEMDCNVLSSGDPSVQWMLPDGSKIKAPYNSPDNRLSVSKGGRLLIKAVKHSDSGVYYCVAETQSDTDFLPFRLSVMESSAPSPGDEVGPTMNKVVGEPISLPCFAYASPDAEIHWIFPDGTLMNSRANSSKVFVFSNGTLFMPQGLLNDNGYYKCVAVNQHGADMLATKLSVVRKQGIPPIRRYPMRPQSASGVSTQVRAFVENTEEGSGNDDDNDDKVQERPPSNRVLINRRRGPKTRMRGHPSRNSQRRFPGQRKPFGNNPGGGPRKNAPENRRNTSKTKIDPQKWADILAKIREKTAQKTAAPPPTSVESSIPVIAGQSENSQFSNRNKPETPDSIEGSSPDDISLLNEGSNTVSTPRVDHQQTTTPSYPVDQNNNVYQISPPKLNPESNEVTQSTSVALPTSGFNSVITEINVREESNTKNTLELQEIWRQEANKQIETTDSISQNENSVSIPDDSKDEVHKPKESGVLENQRAASTSTPPQGPSIISTPSVSESGVMVQEKSNENTASSEAAPTWTPDHRAVSLAASHVEFTSILQTGQPFQKVYSENVATDISYTLSPGKSPQDILHVSKPHSGGNLRETVQTETQSSAETLSSEKFTEITSPLPYTTPQYQDTKIQDLDRHKERSEEYSYQGSTPLSSFFTSTAPTPTTLTASTEEVQQPETLSTVFQTLTTQYEDDVLFPTQSIPALEGEKEHTLQPKPDKLITPPVIVESTSTSTSTTTPATTTTLPQSTTTTRTSTTTTTPPWLRPRLPVPDSRIPSYSRNTGTNYIPDRHGGRLPIPNYRYPYYPNNRNTFVVNRPEVPKTTSGNNSTVNIRPGLVTNPQLTPNIKPNPATNFTTATQRPTSHSTTTQSTTTLSKTKTQSQPSSGSTWHSSTDLSTRQDNSRLPRPPTAPVLKVRPRISSSNLHTVTVNAETDVLLPCDSEGEPKPFLTWTRTATGAVMSANTRVQRYEVSSNGTLIIHKAQLQDRGQYLCTVQNPYGVDKMIVTLIVLAQQPQVLQPRHRDVTIYLGEMANLECNAQGLPTPQISWTLPNRAVVRTVSGTEQRVMLLANGTLQIKQTSYHDRGVYKCVASNVAGADVLSVRLHIAALPPVIQQQRYENFTLSEGQMVYVHCSAKGAPNPSIRWLLFDGTQVRPSQFVNGNVFVFPNGTLFIRKLSTKDSGNYECMAINVVGLAKRSISLQVKQSSTTAKITSTSPHSTEVTYGGKLNLDCIASGSPEPRIIWRTPTKKLVDANYSFDRRMKVYTNGTLSIKSVTDKDEGDYLCVARNKMGDDYVLLKVNVMMKAAKIEHKQPKDHKVSYGGDLKVDCIASGLPNPEIRWSLPDGTMVNSVMQADDSGVRTRRYVVFNNGTLYFNDVGKKEEGDYTCYAENQIGKDEMKVHIKVVSDAPTIKNNTYEVIKVPYGETVSLACSAKGEPVPTITWLSQSNRIIPRMSDKYQVHTNGTLFIQKVQRFDSGNYTCAASNTAGVDRKVVRVDVLVSAPIINGLQSELSTTRETALKDQRVLLHCKAEGTPVPRVMWILPENMVLSAPYYGSRITVHRNGTLDIRNLRSSDSIQLLCIARNEGGEARLQVHLDVIEEIKKPQLKSPVTESVSFTEGNSLSLNCSIEGKPSPDVTWILPNGTSLMRGNHLSRFQHRTDGTLVIGSPSVSEIGKYRCVGQNAGGQVERVVTLELGKKPDISHKYNSLVSIINGENLRLNCLTNGNHPQKLTWTLPSGVVLTRPQQMGRFAVMENGTLTVQQASVYDRGSYVCKTTNSHGSSALTIPVIVIAYLPRITNGPAPVTYARPGVAIQLNCMAIGIPKPEVVWDMPDRTQFKVGSQPRLYGNKYLHPQGSLVIQNPSSRDTGFYKCTAKNVVGSDTKATYVHVF</sequence>
<dbReference type="PANTHER" id="PTHR45842">
    <property type="entry name" value="SYNAPTIC ADHESION-LIKE MOLECULE SALM"/>
    <property type="match status" value="1"/>
</dbReference>
<dbReference type="SMART" id="SM00082">
    <property type="entry name" value="LRRCT"/>
    <property type="match status" value="1"/>
</dbReference>
<feature type="domain" description="Ig-like" evidence="15">
    <location>
        <begin position="1978"/>
        <end position="2072"/>
    </location>
</feature>
<organism evidence="16 17">
    <name type="scientific">Chanos chanos</name>
    <name type="common">Milkfish</name>
    <name type="synonym">Mugil chanos</name>
    <dbReference type="NCBI Taxonomy" id="29144"/>
    <lineage>
        <taxon>Eukaryota</taxon>
        <taxon>Metazoa</taxon>
        <taxon>Chordata</taxon>
        <taxon>Craniata</taxon>
        <taxon>Vertebrata</taxon>
        <taxon>Euteleostomi</taxon>
        <taxon>Actinopterygii</taxon>
        <taxon>Neopterygii</taxon>
        <taxon>Teleostei</taxon>
        <taxon>Ostariophysi</taxon>
        <taxon>Gonorynchiformes</taxon>
        <taxon>Chanidae</taxon>
        <taxon>Chanos</taxon>
    </lineage>
</organism>
<feature type="domain" description="Ig-like" evidence="15">
    <location>
        <begin position="2080"/>
        <end position="2168"/>
    </location>
</feature>
<dbReference type="SMART" id="SM00409">
    <property type="entry name" value="IG"/>
    <property type="match status" value="12"/>
</dbReference>
<dbReference type="GeneID" id="115822674"/>
<dbReference type="FunFam" id="2.60.40.10:FF:000621">
    <property type="entry name" value="Immunoglobulin superfamily member 10"/>
    <property type="match status" value="1"/>
</dbReference>
<dbReference type="PROSITE" id="PS51450">
    <property type="entry name" value="LRR"/>
    <property type="match status" value="1"/>
</dbReference>
<dbReference type="InterPro" id="IPR050467">
    <property type="entry name" value="LRFN"/>
</dbReference>
<feature type="region of interest" description="Disordered" evidence="13">
    <location>
        <begin position="689"/>
        <end position="772"/>
    </location>
</feature>
<dbReference type="Pfam" id="PF13927">
    <property type="entry name" value="Ig_3"/>
    <property type="match status" value="5"/>
</dbReference>
<dbReference type="FunFam" id="3.80.10.10:FF:000103">
    <property type="entry name" value="Immunoglobulin superfamily member 10"/>
    <property type="match status" value="1"/>
</dbReference>
<feature type="compositionally biased region" description="Basic and acidic residues" evidence="13">
    <location>
        <begin position="942"/>
        <end position="955"/>
    </location>
</feature>
<feature type="domain" description="Ig-like" evidence="15">
    <location>
        <begin position="2271"/>
        <end position="2364"/>
    </location>
</feature>
<evidence type="ECO:0000256" key="11">
    <source>
        <dbReference type="ARBA" id="ARBA00023180"/>
    </source>
</evidence>
<feature type="domain" description="Ig-like" evidence="15">
    <location>
        <begin position="462"/>
        <end position="558"/>
    </location>
</feature>
<evidence type="ECO:0000256" key="12">
    <source>
        <dbReference type="ARBA" id="ARBA00023319"/>
    </source>
</evidence>
<dbReference type="FunFam" id="2.60.40.10:FF:000537">
    <property type="entry name" value="immunoglobulin superfamily member 10"/>
    <property type="match status" value="1"/>
</dbReference>
<dbReference type="Pfam" id="PF13855">
    <property type="entry name" value="LRR_8"/>
    <property type="match status" value="1"/>
</dbReference>
<evidence type="ECO:0000256" key="2">
    <source>
        <dbReference type="ARBA" id="ARBA00004613"/>
    </source>
</evidence>
<dbReference type="InterPro" id="IPR007110">
    <property type="entry name" value="Ig-like_dom"/>
</dbReference>
<dbReference type="PROSITE" id="PS50835">
    <property type="entry name" value="IG_LIKE"/>
    <property type="match status" value="12"/>
</dbReference>
<feature type="region of interest" description="Disordered" evidence="13">
    <location>
        <begin position="804"/>
        <end position="880"/>
    </location>
</feature>
<feature type="compositionally biased region" description="Polar residues" evidence="13">
    <location>
        <begin position="805"/>
        <end position="814"/>
    </location>
</feature>
<evidence type="ECO:0000256" key="6">
    <source>
        <dbReference type="ARBA" id="ARBA00022729"/>
    </source>
</evidence>
<feature type="chain" id="PRO_5026960721" evidence="14">
    <location>
        <begin position="24"/>
        <end position="2366"/>
    </location>
</feature>
<dbReference type="SUPFAM" id="SSF48726">
    <property type="entry name" value="Immunoglobulin"/>
    <property type="match status" value="12"/>
</dbReference>
<evidence type="ECO:0000256" key="13">
    <source>
        <dbReference type="SAM" id="MobiDB-lite"/>
    </source>
</evidence>
<keyword evidence="16" id="KW-1185">Reference proteome</keyword>
<dbReference type="InterPro" id="IPR003598">
    <property type="entry name" value="Ig_sub2"/>
</dbReference>
<dbReference type="FunFam" id="2.60.40.10:FF:000032">
    <property type="entry name" value="palladin isoform X1"/>
    <property type="match status" value="1"/>
</dbReference>
<keyword evidence="9" id="KW-0472">Membrane</keyword>
<dbReference type="GO" id="GO:0005576">
    <property type="term" value="C:extracellular region"/>
    <property type="evidence" value="ECO:0007669"/>
    <property type="project" value="UniProtKB-SubCell"/>
</dbReference>
<feature type="compositionally biased region" description="Basic residues" evidence="13">
    <location>
        <begin position="714"/>
        <end position="728"/>
    </location>
</feature>
<keyword evidence="5" id="KW-0812">Transmembrane</keyword>
<dbReference type="CDD" id="cd00096">
    <property type="entry name" value="Ig"/>
    <property type="match status" value="4"/>
</dbReference>
<dbReference type="GO" id="GO:0016020">
    <property type="term" value="C:membrane"/>
    <property type="evidence" value="ECO:0007669"/>
    <property type="project" value="UniProtKB-SubCell"/>
</dbReference>
<dbReference type="FunFam" id="2.60.40.10:FF:001306">
    <property type="entry name" value="Matrix remodeling associated 5"/>
    <property type="match status" value="1"/>
</dbReference>
<dbReference type="Pfam" id="PF07679">
    <property type="entry name" value="I-set"/>
    <property type="match status" value="7"/>
</dbReference>
<feature type="domain" description="Ig-like" evidence="15">
    <location>
        <begin position="1584"/>
        <end position="1674"/>
    </location>
</feature>
<keyword evidence="10" id="KW-1015">Disulfide bond</keyword>
<accession>A0A6J2WDP4</accession>
<keyword evidence="11" id="KW-0325">Glycoprotein</keyword>
<reference evidence="17" key="1">
    <citation type="submission" date="2025-08" db="UniProtKB">
        <authorList>
            <consortium name="RefSeq"/>
        </authorList>
    </citation>
    <scope>IDENTIFICATION</scope>
</reference>
<dbReference type="InterPro" id="IPR001611">
    <property type="entry name" value="Leu-rich_rpt"/>
</dbReference>
<feature type="compositionally biased region" description="Polar residues" evidence="13">
    <location>
        <begin position="1250"/>
        <end position="1259"/>
    </location>
</feature>
<dbReference type="InterPro" id="IPR003599">
    <property type="entry name" value="Ig_sub"/>
</dbReference>
<keyword evidence="3" id="KW-0964">Secreted</keyword>
<dbReference type="CTD" id="795448"/>
<feature type="domain" description="Ig-like" evidence="15">
    <location>
        <begin position="1884"/>
        <end position="1972"/>
    </location>
</feature>
<dbReference type="InterPro" id="IPR013783">
    <property type="entry name" value="Ig-like_fold"/>
</dbReference>
<feature type="region of interest" description="Disordered" evidence="13">
    <location>
        <begin position="1290"/>
        <end position="1387"/>
    </location>
</feature>
<evidence type="ECO:0000313" key="17">
    <source>
        <dbReference type="RefSeq" id="XP_030642448.1"/>
    </source>
</evidence>
<keyword evidence="12" id="KW-0393">Immunoglobulin domain</keyword>
<evidence type="ECO:0000256" key="9">
    <source>
        <dbReference type="ARBA" id="ARBA00023136"/>
    </source>
</evidence>
<keyword evidence="7" id="KW-0677">Repeat</keyword>
<dbReference type="SMART" id="SM00369">
    <property type="entry name" value="LRR_TYP"/>
    <property type="match status" value="5"/>
</dbReference>
<dbReference type="Gene3D" id="2.60.40.10">
    <property type="entry name" value="Immunoglobulins"/>
    <property type="match status" value="12"/>
</dbReference>
<keyword evidence="4" id="KW-0433">Leucine-rich repeat</keyword>
<dbReference type="SMART" id="SM00408">
    <property type="entry name" value="IGc2"/>
    <property type="match status" value="12"/>
</dbReference>
<evidence type="ECO:0000256" key="7">
    <source>
        <dbReference type="ARBA" id="ARBA00022737"/>
    </source>
</evidence>
<gene>
    <name evidence="17" type="primary">mxra5b</name>
</gene>
<feature type="compositionally biased region" description="Polar residues" evidence="13">
    <location>
        <begin position="835"/>
        <end position="866"/>
    </location>
</feature>
<feature type="compositionally biased region" description="Polar residues" evidence="13">
    <location>
        <begin position="925"/>
        <end position="939"/>
    </location>
</feature>
<feature type="region of interest" description="Disordered" evidence="13">
    <location>
        <begin position="1203"/>
        <end position="1266"/>
    </location>
</feature>
<dbReference type="InterPro" id="IPR032675">
    <property type="entry name" value="LRR_dom_sf"/>
</dbReference>
<feature type="compositionally biased region" description="Low complexity" evidence="13">
    <location>
        <begin position="1203"/>
        <end position="1236"/>
    </location>
</feature>
<feature type="compositionally biased region" description="Polar residues" evidence="13">
    <location>
        <begin position="961"/>
        <end position="982"/>
    </location>
</feature>
<dbReference type="OrthoDB" id="10062932at2759"/>
<evidence type="ECO:0000259" key="15">
    <source>
        <dbReference type="PROSITE" id="PS50835"/>
    </source>
</evidence>
<feature type="compositionally biased region" description="Acidic residues" evidence="13">
    <location>
        <begin position="689"/>
        <end position="700"/>
    </location>
</feature>
<protein>
    <submittedName>
        <fullName evidence="17">Matrix-remodeling-associated protein 5</fullName>
    </submittedName>
</protein>
<dbReference type="FunFam" id="2.60.40.10:FF:000076">
    <property type="entry name" value="Leucine-rich repeat and Ig domain-containing 4"/>
    <property type="match status" value="2"/>
</dbReference>
<dbReference type="InterPro" id="IPR000483">
    <property type="entry name" value="Cys-rich_flank_reg_C"/>
</dbReference>
<feature type="compositionally biased region" description="Polar residues" evidence="13">
    <location>
        <begin position="1312"/>
        <end position="1328"/>
    </location>
</feature>
<dbReference type="Gene3D" id="3.80.10.10">
    <property type="entry name" value="Ribonuclease Inhibitor"/>
    <property type="match status" value="2"/>
</dbReference>
<evidence type="ECO:0000256" key="3">
    <source>
        <dbReference type="ARBA" id="ARBA00022525"/>
    </source>
</evidence>
<feature type="region of interest" description="Disordered" evidence="13">
    <location>
        <begin position="925"/>
        <end position="1004"/>
    </location>
</feature>
<evidence type="ECO:0000256" key="4">
    <source>
        <dbReference type="ARBA" id="ARBA00022614"/>
    </source>
</evidence>
<feature type="compositionally biased region" description="Polar residues" evidence="13">
    <location>
        <begin position="1069"/>
        <end position="1104"/>
    </location>
</feature>
<evidence type="ECO:0000256" key="14">
    <source>
        <dbReference type="SAM" id="SignalP"/>
    </source>
</evidence>
<keyword evidence="8" id="KW-1133">Transmembrane helix</keyword>
<dbReference type="InParanoid" id="A0A6J2WDP4"/>
<comment type="subcellular location">
    <subcellularLocation>
        <location evidence="1">Membrane</location>
        <topology evidence="1">Single-pass membrane protein</topology>
    </subcellularLocation>
    <subcellularLocation>
        <location evidence="2">Secreted</location>
    </subcellularLocation>
</comment>
<feature type="domain" description="Ig-like" evidence="15">
    <location>
        <begin position="1684"/>
        <end position="1777"/>
    </location>
</feature>
<proteinExistence type="predicted"/>
<dbReference type="FunFam" id="2.60.40.10:FF:001377">
    <property type="entry name" value="Matrix remodeling associated 5"/>
    <property type="match status" value="1"/>
</dbReference>
<evidence type="ECO:0000256" key="1">
    <source>
        <dbReference type="ARBA" id="ARBA00004167"/>
    </source>
</evidence>
<evidence type="ECO:0000256" key="10">
    <source>
        <dbReference type="ARBA" id="ARBA00023157"/>
    </source>
</evidence>
<feature type="compositionally biased region" description="Basic and acidic residues" evidence="13">
    <location>
        <begin position="754"/>
        <end position="772"/>
    </location>
</feature>
<dbReference type="FunFam" id="2.60.40.10:FF:001402">
    <property type="entry name" value="Matrix remodeling associated 5"/>
    <property type="match status" value="1"/>
</dbReference>
<name>A0A6J2WDP4_CHACN</name>
<feature type="signal peptide" evidence="14">
    <location>
        <begin position="1"/>
        <end position="23"/>
    </location>
</feature>
<feature type="compositionally biased region" description="Low complexity" evidence="13">
    <location>
        <begin position="1329"/>
        <end position="1362"/>
    </location>
</feature>
<keyword evidence="6 14" id="KW-0732">Signal</keyword>
<feature type="compositionally biased region" description="Polar residues" evidence="13">
    <location>
        <begin position="1295"/>
        <end position="1305"/>
    </location>
</feature>
<feature type="domain" description="Ig-like" evidence="15">
    <location>
        <begin position="1488"/>
        <end position="1579"/>
    </location>
</feature>
<dbReference type="InterPro" id="IPR013098">
    <property type="entry name" value="Ig_I-set"/>
</dbReference>
<dbReference type="InterPro" id="IPR003591">
    <property type="entry name" value="Leu-rich_rpt_typical-subtyp"/>
</dbReference>
<feature type="domain" description="Ig-like" evidence="15">
    <location>
        <begin position="1781"/>
        <end position="1881"/>
    </location>
</feature>
<feature type="compositionally biased region" description="Basic and acidic residues" evidence="13">
    <location>
        <begin position="1105"/>
        <end position="1118"/>
    </location>
</feature>
<feature type="domain" description="Ig-like" evidence="15">
    <location>
        <begin position="565"/>
        <end position="655"/>
    </location>
</feature>
<dbReference type="PANTHER" id="PTHR45842:SF4">
    <property type="entry name" value="MATRIX-REMODELING-ASSOCIATED PROTEIN 5"/>
    <property type="match status" value="1"/>
</dbReference>
<evidence type="ECO:0000256" key="8">
    <source>
        <dbReference type="ARBA" id="ARBA00022989"/>
    </source>
</evidence>
<dbReference type="SUPFAM" id="SSF52058">
    <property type="entry name" value="L domain-like"/>
    <property type="match status" value="1"/>
</dbReference>